<dbReference type="InterPro" id="IPR001279">
    <property type="entry name" value="Metallo-B-lactamas"/>
</dbReference>
<dbReference type="PANTHER" id="PTHR42663">
    <property type="entry name" value="HYDROLASE C777.06C-RELATED-RELATED"/>
    <property type="match status" value="1"/>
</dbReference>
<keyword evidence="2" id="KW-0378">Hydrolase</keyword>
<dbReference type="RefSeq" id="WP_154932165.1">
    <property type="nucleotide sequence ID" value="NZ_CAXBMG010000007.1"/>
</dbReference>
<dbReference type="SUPFAM" id="SSF56281">
    <property type="entry name" value="Metallo-hydrolase/oxidoreductase"/>
    <property type="match status" value="1"/>
</dbReference>
<sequence>MQQESNLFSQKPGEFITLGTGTSVGIPIVGCDCEVCQSPDPKNQRGRTSVYIGAPEGGFLIDTPPELRLQLLREHIPWVHAVLYTHSHADHIFGLDDVRISGYRLEKSIELYCEEAVEEQIRGSFNYAFEEPTHNRHHMSRPHLDFKTISLEPFDLLGLRIQPIRLMHGTLPILGYRINNIAFCTDVSEIPEESWQYLEGLDYLILDALRIKPHPTHFCLEQSLEVVERVRPKRTYFTHISHSLEHEETNANLPDHVELAYDGLSLPLHGLAAEH</sequence>
<reference evidence="2 3" key="1">
    <citation type="journal article" date="2018" name="Nat. Biotechnol.">
        <title>A standardized bacterial taxonomy based on genome phylogeny substantially revises the tree of life.</title>
        <authorList>
            <person name="Parks D.H."/>
            <person name="Chuvochina M."/>
            <person name="Waite D.W."/>
            <person name="Rinke C."/>
            <person name="Skarshewski A."/>
            <person name="Chaumeil P.A."/>
            <person name="Hugenholtz P."/>
        </authorList>
    </citation>
    <scope>NUCLEOTIDE SEQUENCE [LARGE SCALE GENOMIC DNA]</scope>
    <source>
        <strain evidence="2">UBA9375</strain>
    </source>
</reference>
<dbReference type="Proteomes" id="UP000263642">
    <property type="component" value="Unassembled WGS sequence"/>
</dbReference>
<organism evidence="2 3">
    <name type="scientific">Gimesia maris</name>
    <dbReference type="NCBI Taxonomy" id="122"/>
    <lineage>
        <taxon>Bacteria</taxon>
        <taxon>Pseudomonadati</taxon>
        <taxon>Planctomycetota</taxon>
        <taxon>Planctomycetia</taxon>
        <taxon>Planctomycetales</taxon>
        <taxon>Planctomycetaceae</taxon>
        <taxon>Gimesia</taxon>
    </lineage>
</organism>
<evidence type="ECO:0000259" key="1">
    <source>
        <dbReference type="SMART" id="SM00849"/>
    </source>
</evidence>
<protein>
    <submittedName>
        <fullName evidence="2">MBL fold metallo-hydrolase</fullName>
    </submittedName>
</protein>
<dbReference type="Gene3D" id="3.60.15.10">
    <property type="entry name" value="Ribonuclease Z/Hydroxyacylglutathione hydrolase-like"/>
    <property type="match status" value="1"/>
</dbReference>
<feature type="domain" description="Metallo-beta-lactamase" evidence="1">
    <location>
        <begin position="46"/>
        <end position="239"/>
    </location>
</feature>
<dbReference type="EMBL" id="DQAY01000189">
    <property type="protein sequence ID" value="HCO27072.1"/>
    <property type="molecule type" value="Genomic_DNA"/>
</dbReference>
<comment type="caution">
    <text evidence="2">The sequence shown here is derived from an EMBL/GenBank/DDBJ whole genome shotgun (WGS) entry which is preliminary data.</text>
</comment>
<gene>
    <name evidence="2" type="ORF">DIT97_30200</name>
</gene>
<evidence type="ECO:0000313" key="2">
    <source>
        <dbReference type="EMBL" id="HCO27072.1"/>
    </source>
</evidence>
<accession>A0A3D3RG73</accession>
<dbReference type="AlphaFoldDB" id="A0A3D3RG73"/>
<dbReference type="InterPro" id="IPR036866">
    <property type="entry name" value="RibonucZ/Hydroxyglut_hydro"/>
</dbReference>
<proteinExistence type="predicted"/>
<name>A0A3D3RG73_9PLAN</name>
<dbReference type="CDD" id="cd16279">
    <property type="entry name" value="metallo-hydrolase-like_MBL-fold"/>
    <property type="match status" value="1"/>
</dbReference>
<evidence type="ECO:0000313" key="3">
    <source>
        <dbReference type="Proteomes" id="UP000263642"/>
    </source>
</evidence>
<dbReference type="Pfam" id="PF12706">
    <property type="entry name" value="Lactamase_B_2"/>
    <property type="match status" value="1"/>
</dbReference>
<dbReference type="GO" id="GO:0016787">
    <property type="term" value="F:hydrolase activity"/>
    <property type="evidence" value="ECO:0007669"/>
    <property type="project" value="UniProtKB-KW"/>
</dbReference>
<dbReference type="SMART" id="SM00849">
    <property type="entry name" value="Lactamase_B"/>
    <property type="match status" value="1"/>
</dbReference>
<dbReference type="PANTHER" id="PTHR42663:SF6">
    <property type="entry name" value="HYDROLASE C777.06C-RELATED"/>
    <property type="match status" value="1"/>
</dbReference>